<dbReference type="EMBL" id="PDXF01000106">
    <property type="protein sequence ID" value="RYN88149.1"/>
    <property type="molecule type" value="Genomic_DNA"/>
</dbReference>
<organism evidence="2 3">
    <name type="scientific">Alternaria tenuissima</name>
    <dbReference type="NCBI Taxonomy" id="119927"/>
    <lineage>
        <taxon>Eukaryota</taxon>
        <taxon>Fungi</taxon>
        <taxon>Dikarya</taxon>
        <taxon>Ascomycota</taxon>
        <taxon>Pezizomycotina</taxon>
        <taxon>Dothideomycetes</taxon>
        <taxon>Pleosporomycetidae</taxon>
        <taxon>Pleosporales</taxon>
        <taxon>Pleosporineae</taxon>
        <taxon>Pleosporaceae</taxon>
        <taxon>Alternaria</taxon>
        <taxon>Alternaria sect. Alternaria</taxon>
        <taxon>Alternaria alternata complex</taxon>
    </lineage>
</organism>
<keyword evidence="3" id="KW-1185">Reference proteome</keyword>
<evidence type="ECO:0000256" key="1">
    <source>
        <dbReference type="SAM" id="MobiDB-lite"/>
    </source>
</evidence>
<protein>
    <recommendedName>
        <fullName evidence="4">F-box domain-containing protein</fullName>
    </recommendedName>
</protein>
<accession>A0ABY0FS74</accession>
<comment type="caution">
    <text evidence="2">The sequence shown here is derived from an EMBL/GenBank/DDBJ whole genome shotgun (WGS) entry which is preliminary data.</text>
</comment>
<proteinExistence type="predicted"/>
<evidence type="ECO:0008006" key="4">
    <source>
        <dbReference type="Google" id="ProtNLM"/>
    </source>
</evidence>
<evidence type="ECO:0000313" key="2">
    <source>
        <dbReference type="EMBL" id="RYN88149.1"/>
    </source>
</evidence>
<feature type="region of interest" description="Disordered" evidence="1">
    <location>
        <begin position="1"/>
        <end position="34"/>
    </location>
</feature>
<evidence type="ECO:0000313" key="3">
    <source>
        <dbReference type="Proteomes" id="UP000293195"/>
    </source>
</evidence>
<dbReference type="Proteomes" id="UP000293195">
    <property type="component" value="Unassembled WGS sequence"/>
</dbReference>
<feature type="region of interest" description="Disordered" evidence="1">
    <location>
        <begin position="776"/>
        <end position="804"/>
    </location>
</feature>
<reference evidence="3" key="1">
    <citation type="journal article" date="2019" name="bioRxiv">
        <title>Genomics, evolutionary history and diagnostics of the Alternaria alternata species group including apple and Asian pear pathotypes.</title>
        <authorList>
            <person name="Armitage A.D."/>
            <person name="Cockerton H.M."/>
            <person name="Sreenivasaprasad S."/>
            <person name="Woodhall J.W."/>
            <person name="Lane C.R."/>
            <person name="Harrison R.J."/>
            <person name="Clarkson J.P."/>
        </authorList>
    </citation>
    <scope>NUCLEOTIDE SEQUENCE [LARGE SCALE GENOMIC DNA]</scope>
    <source>
        <strain evidence="3">FERA 635</strain>
    </source>
</reference>
<sequence length="804" mass="92093">MAKAVKPSHQSRRKQTTLGPRKTKTTQTPAHRRKQWWPVDSLCGQRIRIDNRGRKQREYNVVWAGTSDNGDSWPPSWEPRSNITRAALDAWHKKRTRVTNSTHRQEDTAVGIDDVDGSDSLIASSRAESHHHQDTSVDMEDVDRIDSTTAHTNANTKLDGLPQEILEKICEYVAQGEPTRLSLRAFACTNRMCHLGAKHELYSLAEIRVTGNADQLSKNVSQLERRLVDHERHLRMLEIWGGPSQQRAEDISTRDVANDVVDIRDLRAEEHYPCLLDEDAWQVIASFLRRLKEVYSVRLRDVVWVCQWSMPKCVLTALHDHQRDCRLHAHTLSLPSLYRSRPLLLSLEPEKEHPLATLSCLYSLLGPIVSTHTTCRQLLSRPVLFDMLLRYSPRVRHVYEYGGGHQLSQTRPWIHFRTPKEPEILTDIAPTTKVRLASLHTAFGHDEFPCRGMEDRLDLSVLVSLTLHFTIGENDGSHWDYLAELAEMGYFGALEELAVQDELESTGTPFSDVDMARFLRAVRPLQTIRLSSVGDETFTAMLNRHGTQLRILHLVQRCLTYEDVVNLSQTCRRVHDLRVGIPRTLGDEAEVDLYRLLGTMPVLAKLTLELYSMKGFTCTPKASIRWALLNTAVDGPHVLSIFDAIRTASRLAQPMLAELIIRFVDVSEQKGWRWCMGTRDVLDVLMAIALSWKVERTAQGILRDPPRVTRLRRKGWSIRNPLRHQCRESPNTGDWSMGQWREVWDELWPGPNGTWHSLPLANSQHSELRQTMLGELQHRMNQPEPVRRSEPTTRRSARLSDAAL</sequence>
<gene>
    <name evidence="2" type="ORF">AA0119_g12114</name>
</gene>
<name>A0ABY0FS74_9PLEO</name>
<dbReference type="CDD" id="cd00024">
    <property type="entry name" value="CD_CSD"/>
    <property type="match status" value="1"/>
</dbReference>
<dbReference type="Gene3D" id="2.40.50.40">
    <property type="match status" value="1"/>
</dbReference>